<proteinExistence type="inferred from homology"/>
<dbReference type="NCBIfam" id="TIGR02552">
    <property type="entry name" value="LcrH_SycD"/>
    <property type="match status" value="1"/>
</dbReference>
<comment type="caution">
    <text evidence="3">The sequence shown here is derived from an EMBL/GenBank/DDBJ whole genome shotgun (WGS) entry which is preliminary data.</text>
</comment>
<name>A0ABV8RX36_9BURK</name>
<sequence length="168" mass="18449">MNAPTEPEITDQEAAAISENLLGLWKAGGTLAQAMGLSSRECEAMYAHGHALYAQGKYNEAFKVFAQLVAYDHMDSRYQLALASAMQMTRRYEEALQHYMIVTVMRLDDPVPVFHCAECLLALGRPAEAAESLELAINTLCKPGEHDAVKARAEALLQAIRARAPVDK</sequence>
<dbReference type="SUPFAM" id="SSF48452">
    <property type="entry name" value="TPR-like"/>
    <property type="match status" value="1"/>
</dbReference>
<evidence type="ECO:0000256" key="2">
    <source>
        <dbReference type="ARBA" id="ARBA00023186"/>
    </source>
</evidence>
<organism evidence="3 4">
    <name type="scientific">Castellaniella hirudinis</name>
    <dbReference type="NCBI Taxonomy" id="1144617"/>
    <lineage>
        <taxon>Bacteria</taxon>
        <taxon>Pseudomonadati</taxon>
        <taxon>Pseudomonadota</taxon>
        <taxon>Betaproteobacteria</taxon>
        <taxon>Burkholderiales</taxon>
        <taxon>Alcaligenaceae</taxon>
        <taxon>Castellaniella</taxon>
    </lineage>
</organism>
<comment type="similarity">
    <text evidence="1">Belongs to the LcrH/SycD chaperone family.</text>
</comment>
<dbReference type="Gene3D" id="1.25.40.10">
    <property type="entry name" value="Tetratricopeptide repeat domain"/>
    <property type="match status" value="1"/>
</dbReference>
<keyword evidence="4" id="KW-1185">Reference proteome</keyword>
<evidence type="ECO:0000313" key="3">
    <source>
        <dbReference type="EMBL" id="MFC4297777.1"/>
    </source>
</evidence>
<dbReference type="EMBL" id="JBHSDY010000003">
    <property type="protein sequence ID" value="MFC4297777.1"/>
    <property type="molecule type" value="Genomic_DNA"/>
</dbReference>
<reference evidence="4" key="1">
    <citation type="journal article" date="2019" name="Int. J. Syst. Evol. Microbiol.">
        <title>The Global Catalogue of Microorganisms (GCM) 10K type strain sequencing project: providing services to taxonomists for standard genome sequencing and annotation.</title>
        <authorList>
            <consortium name="The Broad Institute Genomics Platform"/>
            <consortium name="The Broad Institute Genome Sequencing Center for Infectious Disease"/>
            <person name="Wu L."/>
            <person name="Ma J."/>
        </authorList>
    </citation>
    <scope>NUCLEOTIDE SEQUENCE [LARGE SCALE GENOMIC DNA]</scope>
    <source>
        <strain evidence="4">CGMCC 1.19029</strain>
    </source>
</reference>
<dbReference type="PIRSF" id="PIRSF003165">
    <property type="entry name" value="Chaperone_SicA"/>
    <property type="match status" value="1"/>
</dbReference>
<evidence type="ECO:0000313" key="4">
    <source>
        <dbReference type="Proteomes" id="UP001595756"/>
    </source>
</evidence>
<protein>
    <submittedName>
        <fullName evidence="3">SycD/LcrH family type III secretion system chaperone</fullName>
    </submittedName>
</protein>
<dbReference type="PRINTS" id="PR01595">
    <property type="entry name" value="SYCDCHAPRONE"/>
</dbReference>
<dbReference type="Proteomes" id="UP001595756">
    <property type="component" value="Unassembled WGS sequence"/>
</dbReference>
<dbReference type="InterPro" id="IPR005415">
    <property type="entry name" value="T3SS_Ca_resp_chp_LcrH/SycD"/>
</dbReference>
<dbReference type="InterPro" id="IPR011990">
    <property type="entry name" value="TPR-like_helical_dom_sf"/>
</dbReference>
<evidence type="ECO:0000256" key="1">
    <source>
        <dbReference type="ARBA" id="ARBA00010244"/>
    </source>
</evidence>
<keyword evidence="2" id="KW-0143">Chaperone</keyword>
<gene>
    <name evidence="3" type="ORF">ACFO0J_06955</name>
</gene>
<dbReference type="InterPro" id="IPR016379">
    <property type="entry name" value="T3SS_Ca_resp_chp_LcrH/SycD_sub"/>
</dbReference>
<dbReference type="Pfam" id="PF07720">
    <property type="entry name" value="TPR_3"/>
    <property type="match status" value="1"/>
</dbReference>
<dbReference type="InterPro" id="IPR011716">
    <property type="entry name" value="TPR-3"/>
</dbReference>
<accession>A0ABV8RX36</accession>
<dbReference type="RefSeq" id="WP_376812325.1">
    <property type="nucleotide sequence ID" value="NZ_JBHSDY010000003.1"/>
</dbReference>